<dbReference type="OrthoDB" id="97702at2157"/>
<sequence length="74" mass="8028">MRKQIYIASVVLTAIALFWPILYGNITILMRIPGDPVLQAVAGVLVFGTLAYFTYGEDEGAEGEEAEEEFTASG</sequence>
<evidence type="ECO:0000313" key="2">
    <source>
        <dbReference type="EMBL" id="ASJ05888.1"/>
    </source>
</evidence>
<name>A0A218P529_9EURY</name>
<dbReference type="GeneID" id="33314669"/>
<protein>
    <submittedName>
        <fullName evidence="2">Uncharacterized protein</fullName>
    </submittedName>
</protein>
<dbReference type="Proteomes" id="UP000197418">
    <property type="component" value="Chromosome"/>
</dbReference>
<dbReference type="EMBL" id="CP015102">
    <property type="protein sequence ID" value="ASJ05888.1"/>
    <property type="molecule type" value="Genomic_DNA"/>
</dbReference>
<keyword evidence="1" id="KW-1133">Transmembrane helix</keyword>
<evidence type="ECO:0000313" key="3">
    <source>
        <dbReference type="Proteomes" id="UP000197418"/>
    </source>
</evidence>
<evidence type="ECO:0000256" key="1">
    <source>
        <dbReference type="SAM" id="Phobius"/>
    </source>
</evidence>
<keyword evidence="3" id="KW-1185">Reference proteome</keyword>
<dbReference type="RefSeq" id="WP_088853151.1">
    <property type="nucleotide sequence ID" value="NZ_CP015102.1"/>
</dbReference>
<organism evidence="2 3">
    <name type="scientific">Thermococcus pacificus</name>
    <dbReference type="NCBI Taxonomy" id="71998"/>
    <lineage>
        <taxon>Archaea</taxon>
        <taxon>Methanobacteriati</taxon>
        <taxon>Methanobacteriota</taxon>
        <taxon>Thermococci</taxon>
        <taxon>Thermococcales</taxon>
        <taxon>Thermococcaceae</taxon>
        <taxon>Thermococcus</taxon>
    </lineage>
</organism>
<keyword evidence="1" id="KW-0812">Transmembrane</keyword>
<dbReference type="KEGG" id="tpaf:A3L08_00325"/>
<accession>A0A218P529</accession>
<dbReference type="AlphaFoldDB" id="A0A218P529"/>
<feature type="transmembrane region" description="Helical" evidence="1">
    <location>
        <begin position="6"/>
        <end position="25"/>
    </location>
</feature>
<reference evidence="2 3" key="1">
    <citation type="submission" date="2016-04" db="EMBL/GenBank/DDBJ databases">
        <title>Complete genome sequence of Thermococcus pacificus type strain P4.</title>
        <authorList>
            <person name="Oger P.M."/>
        </authorList>
    </citation>
    <scope>NUCLEOTIDE SEQUENCE [LARGE SCALE GENOMIC DNA]</scope>
    <source>
        <strain evidence="2 3">P-4</strain>
    </source>
</reference>
<proteinExistence type="predicted"/>
<keyword evidence="1" id="KW-0472">Membrane</keyword>
<gene>
    <name evidence="2" type="ORF">A3L08_00325</name>
</gene>
<feature type="transmembrane region" description="Helical" evidence="1">
    <location>
        <begin position="37"/>
        <end position="55"/>
    </location>
</feature>